<organism evidence="1 2">
    <name type="scientific">Leptothrix discophora</name>
    <dbReference type="NCBI Taxonomy" id="89"/>
    <lineage>
        <taxon>Bacteria</taxon>
        <taxon>Pseudomonadati</taxon>
        <taxon>Pseudomonadota</taxon>
        <taxon>Betaproteobacteria</taxon>
        <taxon>Burkholderiales</taxon>
        <taxon>Sphaerotilaceae</taxon>
        <taxon>Leptothrix</taxon>
    </lineage>
</organism>
<protein>
    <recommendedName>
        <fullName evidence="3">EF-hand domain-containing protein</fullName>
    </recommendedName>
</protein>
<comment type="caution">
    <text evidence="1">The sequence shown here is derived from an EMBL/GenBank/DDBJ whole genome shotgun (WGS) entry which is preliminary data.</text>
</comment>
<dbReference type="Pfam" id="PF21900">
    <property type="entry name" value="DUF6920"/>
    <property type="match status" value="1"/>
</dbReference>
<evidence type="ECO:0008006" key="3">
    <source>
        <dbReference type="Google" id="ProtNLM"/>
    </source>
</evidence>
<evidence type="ECO:0000313" key="1">
    <source>
        <dbReference type="EMBL" id="MDP4302672.1"/>
    </source>
</evidence>
<dbReference type="RefSeq" id="WP_305751209.1">
    <property type="nucleotide sequence ID" value="NZ_JAUZEE010000013.1"/>
</dbReference>
<sequence length="293" mass="32020">MTVLLWVGIALAALVVLAIGLRALGATRWTELVRTHTTQLESGSVGAQGRLPSPARFDAHELEGLPPPVGRYFRQVLTDGQPIIAAARIEMTGTMNMSAAGEQWKPFTSRQRVVTRRPGFLWDAQVFMFPGLPAHVEDSYIAGNGRLIAKVAGLFTVADSQGEGEIARGEFMRYFAESPWYPTALLHSQGVRWEAVDNASARATLIDDPITLTLLFRFDDAGLIASVHAKARGAGAGKDEVMLMLPWDCAFSEYQRQGGMLVPMTGEAAWVRPAGRQVYFVGHVKTLSHEFLP</sequence>
<accession>A0ABT9G8Q2</accession>
<proteinExistence type="predicted"/>
<keyword evidence="2" id="KW-1185">Reference proteome</keyword>
<dbReference type="Proteomes" id="UP001235760">
    <property type="component" value="Unassembled WGS sequence"/>
</dbReference>
<gene>
    <name evidence="1" type="ORF">Q8X39_18700</name>
</gene>
<reference evidence="1 2" key="1">
    <citation type="submission" date="2023-08" db="EMBL/GenBank/DDBJ databases">
        <authorList>
            <person name="Roldan D.M."/>
            <person name="Menes R.J."/>
        </authorList>
    </citation>
    <scope>NUCLEOTIDE SEQUENCE [LARGE SCALE GENOMIC DNA]</scope>
    <source>
        <strain evidence="1 2">CCM 2812</strain>
    </source>
</reference>
<evidence type="ECO:0000313" key="2">
    <source>
        <dbReference type="Proteomes" id="UP001235760"/>
    </source>
</evidence>
<dbReference type="EMBL" id="JAUZEE010000013">
    <property type="protein sequence ID" value="MDP4302672.1"/>
    <property type="molecule type" value="Genomic_DNA"/>
</dbReference>
<name>A0ABT9G8Q2_LEPDI</name>
<dbReference type="InterPro" id="IPR054213">
    <property type="entry name" value="DUF6920"/>
</dbReference>